<comment type="caution">
    <text evidence="8">The sequence shown here is derived from an EMBL/GenBank/DDBJ whole genome shotgun (WGS) entry which is preliminary data.</text>
</comment>
<organism evidence="8 9">
    <name type="scientific">Segatella copri</name>
    <dbReference type="NCBI Taxonomy" id="165179"/>
    <lineage>
        <taxon>Bacteria</taxon>
        <taxon>Pseudomonadati</taxon>
        <taxon>Bacteroidota</taxon>
        <taxon>Bacteroidia</taxon>
        <taxon>Bacteroidales</taxon>
        <taxon>Prevotellaceae</taxon>
        <taxon>Segatella</taxon>
    </lineage>
</organism>
<keyword evidence="2" id="KW-1003">Cell membrane</keyword>
<feature type="transmembrane region" description="Helical" evidence="6">
    <location>
        <begin position="12"/>
        <end position="32"/>
    </location>
</feature>
<dbReference type="InterPro" id="IPR003740">
    <property type="entry name" value="YitT"/>
</dbReference>
<comment type="subcellular location">
    <subcellularLocation>
        <location evidence="1">Cell membrane</location>
        <topology evidence="1">Multi-pass membrane protein</topology>
    </subcellularLocation>
</comment>
<dbReference type="GO" id="GO:0005886">
    <property type="term" value="C:plasma membrane"/>
    <property type="evidence" value="ECO:0007669"/>
    <property type="project" value="UniProtKB-SubCell"/>
</dbReference>
<dbReference type="PANTHER" id="PTHR33545">
    <property type="entry name" value="UPF0750 MEMBRANE PROTEIN YITT-RELATED"/>
    <property type="match status" value="1"/>
</dbReference>
<protein>
    <submittedName>
        <fullName evidence="8">YitT family protein</fullName>
    </submittedName>
</protein>
<keyword evidence="3 6" id="KW-0812">Transmembrane</keyword>
<evidence type="ECO:0000259" key="7">
    <source>
        <dbReference type="Pfam" id="PF10035"/>
    </source>
</evidence>
<proteinExistence type="predicted"/>
<dbReference type="Gene3D" id="3.30.70.120">
    <property type="match status" value="1"/>
</dbReference>
<feature type="transmembrane region" description="Helical" evidence="6">
    <location>
        <begin position="153"/>
        <end position="174"/>
    </location>
</feature>
<evidence type="ECO:0000256" key="1">
    <source>
        <dbReference type="ARBA" id="ARBA00004651"/>
    </source>
</evidence>
<accession>A0A6A7W9E9</accession>
<dbReference type="AlphaFoldDB" id="A0A6A7W9E9"/>
<evidence type="ECO:0000256" key="5">
    <source>
        <dbReference type="ARBA" id="ARBA00023136"/>
    </source>
</evidence>
<keyword evidence="5 6" id="KW-0472">Membrane</keyword>
<evidence type="ECO:0000256" key="2">
    <source>
        <dbReference type="ARBA" id="ARBA00022475"/>
    </source>
</evidence>
<name>A0A6A7W9E9_9BACT</name>
<dbReference type="InterPro" id="IPR015867">
    <property type="entry name" value="N-reg_PII/ATP_PRibTrfase_C"/>
</dbReference>
<dbReference type="Pfam" id="PF02588">
    <property type="entry name" value="YitT_membrane"/>
    <property type="match status" value="1"/>
</dbReference>
<dbReference type="Pfam" id="PF10035">
    <property type="entry name" value="DUF2179"/>
    <property type="match status" value="1"/>
</dbReference>
<feature type="transmembrane region" description="Helical" evidence="6">
    <location>
        <begin position="113"/>
        <end position="132"/>
    </location>
</feature>
<dbReference type="PANTHER" id="PTHR33545:SF5">
    <property type="entry name" value="UPF0750 MEMBRANE PROTEIN YITT"/>
    <property type="match status" value="1"/>
</dbReference>
<dbReference type="InterPro" id="IPR019264">
    <property type="entry name" value="DUF2179"/>
</dbReference>
<evidence type="ECO:0000313" key="9">
    <source>
        <dbReference type="Proteomes" id="UP000384372"/>
    </source>
</evidence>
<dbReference type="OrthoDB" id="1114876at2"/>
<dbReference type="InterPro" id="IPR051461">
    <property type="entry name" value="UPF0750_membrane"/>
</dbReference>
<feature type="transmembrane region" description="Helical" evidence="6">
    <location>
        <begin position="47"/>
        <end position="72"/>
    </location>
</feature>
<keyword evidence="4 6" id="KW-1133">Transmembrane helix</keyword>
<evidence type="ECO:0000256" key="6">
    <source>
        <dbReference type="SAM" id="Phobius"/>
    </source>
</evidence>
<evidence type="ECO:0000256" key="4">
    <source>
        <dbReference type="ARBA" id="ARBA00022989"/>
    </source>
</evidence>
<gene>
    <name evidence="8" type="ORF">F7D20_03890</name>
</gene>
<dbReference type="RefSeq" id="WP_022251525.1">
    <property type="nucleotide sequence ID" value="NZ_JAHOER010000051.1"/>
</dbReference>
<evidence type="ECO:0000313" key="8">
    <source>
        <dbReference type="EMBL" id="MQP11119.1"/>
    </source>
</evidence>
<feature type="transmembrane region" description="Helical" evidence="6">
    <location>
        <begin position="79"/>
        <end position="97"/>
    </location>
</feature>
<sequence>MTRKTKIHEIRDYIVIALAMVIGSIGLNVFLLPNHITMGGVGGIASILYWGFGIPVSFSYFGLNIFLLVLAYRALGWRFCLKTVYAVAVFAVVTRLIESHGGNEITLLHDQPFMATVVGAFFMGCSAGLGLSSNGSTGGSDTVAAMVNKYYNISLGHAIMICDLCIVTSSYWVLKDWEMVIYGYVCLFVCSVCVDHVVNTLRRSVQFFIISDKYLELSAAINTAADRGCTVMDGHGCYSGKDVHMLFVLARQRESQTIFRLIDEIDPSAFVSQSAVIGVYGLGFDRFKVNKKLIGK</sequence>
<reference evidence="8 9" key="1">
    <citation type="submission" date="2019-09" db="EMBL/GenBank/DDBJ databases">
        <title>Distinct polysaccharide growth profiles of human intestinal Prevotella copri isolates.</title>
        <authorList>
            <person name="Fehlner-Peach H."/>
            <person name="Magnabosco C."/>
            <person name="Raghavan V."/>
            <person name="Scher J.U."/>
            <person name="Tett A."/>
            <person name="Cox L.M."/>
            <person name="Gottsegen C."/>
            <person name="Watters A."/>
            <person name="Wiltshire- Gordon J.D."/>
            <person name="Segata N."/>
            <person name="Bonneau R."/>
            <person name="Littman D.R."/>
        </authorList>
    </citation>
    <scope>NUCLEOTIDE SEQUENCE [LARGE SCALE GENOMIC DNA]</scope>
    <source>
        <strain evidence="9">iAQ1173</strain>
    </source>
</reference>
<dbReference type="EMBL" id="VZAD01000035">
    <property type="protein sequence ID" value="MQP11119.1"/>
    <property type="molecule type" value="Genomic_DNA"/>
</dbReference>
<dbReference type="PIRSF" id="PIRSF006483">
    <property type="entry name" value="Membrane_protein_YitT"/>
    <property type="match status" value="1"/>
</dbReference>
<feature type="domain" description="DUF2179" evidence="7">
    <location>
        <begin position="227"/>
        <end position="281"/>
    </location>
</feature>
<feature type="transmembrane region" description="Helical" evidence="6">
    <location>
        <begin position="180"/>
        <end position="198"/>
    </location>
</feature>
<dbReference type="Proteomes" id="UP000384372">
    <property type="component" value="Unassembled WGS sequence"/>
</dbReference>
<dbReference type="CDD" id="cd16380">
    <property type="entry name" value="YitT_C"/>
    <property type="match status" value="1"/>
</dbReference>
<evidence type="ECO:0000256" key="3">
    <source>
        <dbReference type="ARBA" id="ARBA00022692"/>
    </source>
</evidence>
<keyword evidence="9" id="KW-1185">Reference proteome</keyword>